<dbReference type="EMBL" id="CP050804">
    <property type="protein sequence ID" value="QJC21735.1"/>
    <property type="molecule type" value="Genomic_DNA"/>
</dbReference>
<protein>
    <recommendedName>
        <fullName evidence="3">AbiEi antitoxin C-terminal domain-containing protein</fullName>
    </recommendedName>
</protein>
<keyword evidence="2" id="KW-1185">Reference proteome</keyword>
<dbReference type="AlphaFoldDB" id="A0A6H2EJJ1"/>
<sequence>MLTTSGLLVELGGIGWIARNYVLTETQRAGLIGAIHGSKVIVSHVGAYWIYTGKTSIELTRSIHLMSHPDMATTKYPRQIYPVTDLVMLGSTTLTTKERTAIDLLRSDLATGVEALLNLLRHGASFDQIVERANRLRYHPRMRGVRDLLYQLPDAVIAQASSHYVAE</sequence>
<reference evidence="1 2" key="1">
    <citation type="submission" date="2020-03" db="EMBL/GenBank/DDBJ databases">
        <title>Complete genome of Arcanobacterium buesumensis sp. nov. strain 2701.</title>
        <authorList>
            <person name="Borowiak M."/>
            <person name="Alssahen M."/>
            <person name="Laemmler C."/>
            <person name="Malorny B."/>
            <person name="Hassan A."/>
            <person name="Prenger-Berninghoff E."/>
            <person name="Ploetz M."/>
            <person name="Abdulmawjood A."/>
        </authorList>
    </citation>
    <scope>NUCLEOTIDE SEQUENCE [LARGE SCALE GENOMIC DNA]</scope>
    <source>
        <strain evidence="1 2">2701</strain>
    </source>
</reference>
<proteinExistence type="predicted"/>
<organism evidence="1 2">
    <name type="scientific">Arcanobacterium buesumense</name>
    <dbReference type="NCBI Taxonomy" id="2722751"/>
    <lineage>
        <taxon>Bacteria</taxon>
        <taxon>Bacillati</taxon>
        <taxon>Actinomycetota</taxon>
        <taxon>Actinomycetes</taxon>
        <taxon>Actinomycetales</taxon>
        <taxon>Actinomycetaceae</taxon>
        <taxon>Arcanobacterium</taxon>
    </lineage>
</organism>
<dbReference type="Proteomes" id="UP000502298">
    <property type="component" value="Chromosome"/>
</dbReference>
<accession>A0A6H2EJJ1</accession>
<name>A0A6H2EJJ1_9ACTO</name>
<gene>
    <name evidence="1" type="ORF">HC352_03930</name>
</gene>
<evidence type="ECO:0008006" key="3">
    <source>
        <dbReference type="Google" id="ProtNLM"/>
    </source>
</evidence>
<evidence type="ECO:0000313" key="2">
    <source>
        <dbReference type="Proteomes" id="UP000502298"/>
    </source>
</evidence>
<evidence type="ECO:0000313" key="1">
    <source>
        <dbReference type="EMBL" id="QJC21735.1"/>
    </source>
</evidence>
<dbReference type="KEGG" id="arca:HC352_03930"/>